<protein>
    <submittedName>
        <fullName evidence="1">Uncharacterized protein</fullName>
    </submittedName>
</protein>
<dbReference type="Proteomes" id="UP000646244">
    <property type="component" value="Unassembled WGS sequence"/>
</dbReference>
<reference evidence="1" key="1">
    <citation type="journal article" date="2014" name="Int. J. Syst. Evol. Microbiol.">
        <title>Complete genome sequence of Corynebacterium casei LMG S-19264T (=DSM 44701T), isolated from a smear-ripened cheese.</title>
        <authorList>
            <consortium name="US DOE Joint Genome Institute (JGI-PGF)"/>
            <person name="Walter F."/>
            <person name="Albersmeier A."/>
            <person name="Kalinowski J."/>
            <person name="Ruckert C."/>
        </authorList>
    </citation>
    <scope>NUCLEOTIDE SEQUENCE</scope>
    <source>
        <strain evidence="1">JCM 4633</strain>
    </source>
</reference>
<evidence type="ECO:0000313" key="2">
    <source>
        <dbReference type="Proteomes" id="UP000646244"/>
    </source>
</evidence>
<gene>
    <name evidence="1" type="ORF">GCM10010507_49030</name>
</gene>
<proteinExistence type="predicted"/>
<sequence length="199" mass="20933">MSGGGGGDGIEASKAALRDVAKSINAAIGEMKTVSGPGAAAVGRGFDELALSGLVAGHEGLAASLKTFCNRWDWGVRALVQDASEFAHRVGLAAGYYQEVDQYLKDTFKVTVNAAMGNPHLTEDQVEAMSVKDVLADNPVTAIRDADYSDESFATAGKNAKESWSRTVDDLKSSTVVPGSPQSGYKLARDVASKIEDYR</sequence>
<evidence type="ECO:0000313" key="1">
    <source>
        <dbReference type="EMBL" id="GHC65569.1"/>
    </source>
</evidence>
<accession>A0A918TWX9</accession>
<comment type="caution">
    <text evidence="1">The sequence shown here is derived from an EMBL/GenBank/DDBJ whole genome shotgun (WGS) entry which is preliminary data.</text>
</comment>
<dbReference type="EMBL" id="BMVB01000020">
    <property type="protein sequence ID" value="GHC65569.1"/>
    <property type="molecule type" value="Genomic_DNA"/>
</dbReference>
<reference evidence="1" key="2">
    <citation type="submission" date="2020-09" db="EMBL/GenBank/DDBJ databases">
        <authorList>
            <person name="Sun Q."/>
            <person name="Ohkuma M."/>
        </authorList>
    </citation>
    <scope>NUCLEOTIDE SEQUENCE</scope>
    <source>
        <strain evidence="1">JCM 4633</strain>
    </source>
</reference>
<organism evidence="1 2">
    <name type="scientific">Streptomyces cinnamoneus</name>
    <name type="common">Streptoverticillium cinnamoneum</name>
    <dbReference type="NCBI Taxonomy" id="53446"/>
    <lineage>
        <taxon>Bacteria</taxon>
        <taxon>Bacillati</taxon>
        <taxon>Actinomycetota</taxon>
        <taxon>Actinomycetes</taxon>
        <taxon>Kitasatosporales</taxon>
        <taxon>Streptomycetaceae</taxon>
        <taxon>Streptomyces</taxon>
        <taxon>Streptomyces cinnamoneus group</taxon>
    </lineage>
</organism>
<dbReference type="AlphaFoldDB" id="A0A918TWX9"/>
<name>A0A918TWX9_STRCJ</name>
<dbReference type="RefSeq" id="WP_190112042.1">
    <property type="nucleotide sequence ID" value="NZ_BMVB01000020.1"/>
</dbReference>